<dbReference type="InterPro" id="IPR050448">
    <property type="entry name" value="OpgB/LTA_synthase_biosynth"/>
</dbReference>
<evidence type="ECO:0000256" key="1">
    <source>
        <dbReference type="ARBA" id="ARBA00004651"/>
    </source>
</evidence>
<evidence type="ECO:0000256" key="11">
    <source>
        <dbReference type="SAM" id="Phobius"/>
    </source>
</evidence>
<proteinExistence type="inferred from homology"/>
<comment type="similarity">
    <text evidence="2 7">Belongs to the LTA synthase family.</text>
</comment>
<accession>A0A942TI71</accession>
<evidence type="ECO:0000256" key="9">
    <source>
        <dbReference type="PIRSR" id="PIRSR005091-2"/>
    </source>
</evidence>
<feature type="binding site" evidence="9">
    <location>
        <position position="416"/>
    </location>
    <ligand>
        <name>substrate</name>
    </ligand>
</feature>
<keyword evidence="9" id="KW-0479">Metal-binding</keyword>
<feature type="binding site" evidence="10">
    <location>
        <position position="476"/>
    </location>
    <ligand>
        <name>Mn(2+)</name>
        <dbReference type="ChEBI" id="CHEBI:29035"/>
    </ligand>
</feature>
<evidence type="ECO:0000256" key="8">
    <source>
        <dbReference type="PIRSR" id="PIRSR005091-1"/>
    </source>
</evidence>
<dbReference type="Gene3D" id="3.30.1120.170">
    <property type="match status" value="1"/>
</dbReference>
<keyword evidence="9" id="KW-0464">Manganese</keyword>
<keyword evidence="6 7" id="KW-0472">Membrane</keyword>
<dbReference type="EMBL" id="JAGYPG010000002">
    <property type="protein sequence ID" value="MBS4196567.1"/>
    <property type="molecule type" value="Genomic_DNA"/>
</dbReference>
<comment type="subcellular location">
    <subcellularLocation>
        <location evidence="1">Cell membrane</location>
        <topology evidence="1">Multi-pass membrane protein</topology>
    </subcellularLocation>
</comment>
<gene>
    <name evidence="13" type="ORF">KHA97_15990</name>
</gene>
<evidence type="ECO:0000313" key="14">
    <source>
        <dbReference type="Proteomes" id="UP000681414"/>
    </source>
</evidence>
<dbReference type="InterPro" id="IPR000917">
    <property type="entry name" value="Sulfatase_N"/>
</dbReference>
<feature type="domain" description="Sulfatase N-terminal" evidence="12">
    <location>
        <begin position="251"/>
        <end position="539"/>
    </location>
</feature>
<feature type="transmembrane region" description="Helical" evidence="11">
    <location>
        <begin position="50"/>
        <end position="71"/>
    </location>
</feature>
<evidence type="ECO:0000259" key="12">
    <source>
        <dbReference type="Pfam" id="PF00884"/>
    </source>
</evidence>
<feature type="transmembrane region" description="Helical" evidence="11">
    <location>
        <begin position="126"/>
        <end position="144"/>
    </location>
</feature>
<evidence type="ECO:0000256" key="3">
    <source>
        <dbReference type="ARBA" id="ARBA00022475"/>
    </source>
</evidence>
<keyword evidence="4 11" id="KW-0812">Transmembrane</keyword>
<feature type="transmembrane region" description="Helical" evidence="11">
    <location>
        <begin position="17"/>
        <end position="38"/>
    </location>
</feature>
<dbReference type="GO" id="GO:0046872">
    <property type="term" value="F:metal ion binding"/>
    <property type="evidence" value="ECO:0007669"/>
    <property type="project" value="UniProtKB-KW"/>
</dbReference>
<feature type="transmembrane region" description="Helical" evidence="11">
    <location>
        <begin position="165"/>
        <end position="184"/>
    </location>
</feature>
<evidence type="ECO:0000313" key="13">
    <source>
        <dbReference type="EMBL" id="MBS4196567.1"/>
    </source>
</evidence>
<feature type="binding site" evidence="10">
    <location>
        <position position="259"/>
    </location>
    <ligand>
        <name>Mn(2+)</name>
        <dbReference type="ChEBI" id="CHEBI:29035"/>
    </ligand>
</feature>
<evidence type="ECO:0000256" key="5">
    <source>
        <dbReference type="ARBA" id="ARBA00022989"/>
    </source>
</evidence>
<dbReference type="Gene3D" id="3.40.720.10">
    <property type="entry name" value="Alkaline Phosphatase, subunit A"/>
    <property type="match status" value="1"/>
</dbReference>
<evidence type="ECO:0000256" key="2">
    <source>
        <dbReference type="ARBA" id="ARBA00009983"/>
    </source>
</evidence>
<dbReference type="PIRSF" id="PIRSF005091">
    <property type="entry name" value="Mmb_sulf_HI1246"/>
    <property type="match status" value="1"/>
</dbReference>
<reference evidence="13 14" key="1">
    <citation type="submission" date="2021-05" db="EMBL/GenBank/DDBJ databases">
        <title>Novel Bacillus species.</title>
        <authorList>
            <person name="Liu G."/>
        </authorList>
    </citation>
    <scope>NUCLEOTIDE SEQUENCE [LARGE SCALE GENOMIC DNA]</scope>
    <source>
        <strain evidence="14">FJAT-49780</strain>
    </source>
</reference>
<dbReference type="Pfam" id="PF00884">
    <property type="entry name" value="Sulfatase"/>
    <property type="match status" value="1"/>
</dbReference>
<keyword evidence="5 11" id="KW-1133">Transmembrane helix</keyword>
<sequence>MKSRFITIHTSKENNEIFIYSAAVFSLWIKMCALYIWVFHINIQSIGQGIVLASTSLASCAFFLSIGFLFRKSARTKAFFVIDLLLTGILFGNVLYYRFYIDFITVPVLLQFQNVGGLSQSTVELIKYYDVWMFLDLLLLIFFMRKKYSVEINLPLKKNFKKRHFLILVTVPLLFSMVLNSDFWNKSYDKELIVKSLGLYYYHVFDIFQYSKSSVNSVLADESEVAEITHFFEKKHKKTTPSDFHGIANGKNVIVIFLESTQAFVIDKKIKDQEVTPFLNKLKEESLYFPNFYHQTAQGKTSDAEFILDNSLYPLSGGSVFVRKPKNEFLATPEILKKYEYYSASFHGNDSQFWNRLTMYDSLGYDRFFSKEDYDVNEENSINYGLKDIPFFEQSMPYLKSLPQPFYAKFLTLTNHFPFLLNPEDQFIPELETEQGVVNRYFTTVRYEDEAIKSFFDQIKDTDLYENSIFVLFGDHYGISKSYNDALSEVLGHEITVKDQVELQKVPLFIHIPGMKGEVIDTVGGQIDLRATIFDLLGVDEKDQAFSFGTSLLSNKKNRLVVFRDGTFTTDHYIYTEGACYGKESGKKVKRNKCSPYFIQVQNELNFSDKIIYGDLFRFFKK</sequence>
<feature type="active site" evidence="8">
    <location>
        <position position="301"/>
    </location>
</feature>
<name>A0A942TI71_9BACI</name>
<feature type="binding site" evidence="10">
    <location>
        <position position="301"/>
    </location>
    <ligand>
        <name>Mn(2+)</name>
        <dbReference type="ChEBI" id="CHEBI:29035"/>
    </ligand>
</feature>
<dbReference type="GO" id="GO:0005886">
    <property type="term" value="C:plasma membrane"/>
    <property type="evidence" value="ECO:0007669"/>
    <property type="project" value="UniProtKB-SubCell"/>
</dbReference>
<evidence type="ECO:0000256" key="7">
    <source>
        <dbReference type="PIRNR" id="PIRNR005091"/>
    </source>
</evidence>
<evidence type="ECO:0000256" key="6">
    <source>
        <dbReference type="ARBA" id="ARBA00023136"/>
    </source>
</evidence>
<evidence type="ECO:0000256" key="4">
    <source>
        <dbReference type="ARBA" id="ARBA00022692"/>
    </source>
</evidence>
<dbReference type="RefSeq" id="WP_213125689.1">
    <property type="nucleotide sequence ID" value="NZ_JAGYPG010000002.1"/>
</dbReference>
<dbReference type="InterPro" id="IPR017850">
    <property type="entry name" value="Alkaline_phosphatase_core_sf"/>
</dbReference>
<keyword evidence="14" id="KW-1185">Reference proteome</keyword>
<dbReference type="Proteomes" id="UP000681414">
    <property type="component" value="Unassembled WGS sequence"/>
</dbReference>
<dbReference type="SUPFAM" id="SSF53649">
    <property type="entry name" value="Alkaline phosphatase-like"/>
    <property type="match status" value="1"/>
</dbReference>
<dbReference type="PANTHER" id="PTHR47371:SF1">
    <property type="entry name" value="LIPOTEICHOIC ACID SYNTHASE-LIKE YQGS"/>
    <property type="match status" value="1"/>
</dbReference>
<keyword evidence="3 7" id="KW-1003">Cell membrane</keyword>
<organism evidence="13 14">
    <name type="scientific">Lederbergia citri</name>
    <dbReference type="NCBI Taxonomy" id="2833580"/>
    <lineage>
        <taxon>Bacteria</taxon>
        <taxon>Bacillati</taxon>
        <taxon>Bacillota</taxon>
        <taxon>Bacilli</taxon>
        <taxon>Bacillales</taxon>
        <taxon>Bacillaceae</taxon>
        <taxon>Lederbergia</taxon>
    </lineage>
</organism>
<feature type="transmembrane region" description="Helical" evidence="11">
    <location>
        <begin position="78"/>
        <end position="99"/>
    </location>
</feature>
<dbReference type="CDD" id="cd16015">
    <property type="entry name" value="LTA_synthase"/>
    <property type="match status" value="1"/>
</dbReference>
<dbReference type="PANTHER" id="PTHR47371">
    <property type="entry name" value="LIPOTEICHOIC ACID SYNTHASE"/>
    <property type="match status" value="1"/>
</dbReference>
<dbReference type="AlphaFoldDB" id="A0A942TI71"/>
<comment type="caution">
    <text evidence="13">The sequence shown here is derived from an EMBL/GenBank/DDBJ whole genome shotgun (WGS) entry which is preliminary data.</text>
</comment>
<feature type="binding site" evidence="10">
    <location>
        <position position="475"/>
    </location>
    <ligand>
        <name>Mn(2+)</name>
        <dbReference type="ChEBI" id="CHEBI:29035"/>
    </ligand>
</feature>
<protein>
    <submittedName>
        <fullName evidence="13">LTA synthase family protein</fullName>
    </submittedName>
</protein>
<dbReference type="InterPro" id="IPR012160">
    <property type="entry name" value="LtaS-like"/>
</dbReference>
<evidence type="ECO:0000256" key="10">
    <source>
        <dbReference type="PIRSR" id="PIRSR005091-3"/>
    </source>
</evidence>